<feature type="domain" description="GP-PDE" evidence="1">
    <location>
        <begin position="1"/>
        <end position="232"/>
    </location>
</feature>
<sequence>MLKIGHRGAPILAPENTLASFRQAITCGVDMIELDIQLTKDNQLVVFHDDDLSRIVGVNTRVEELTLAKLKEFDIGSSFDKDFKEERIPTLQEVIQLVKGQVKLNIELKPRVANREVLLRKLVVLLEEEQFKDKVIISSFNHWLLKDLKEIDSTIKTAILIASLPINPVKMIEDATADGIHPHHLVVTKELVAKVQKKGYFLNVWTVNNQVEVDKLQSYGVDGIITDNPGKY</sequence>
<evidence type="ECO:0000259" key="1">
    <source>
        <dbReference type="PROSITE" id="PS51704"/>
    </source>
</evidence>
<proteinExistence type="predicted"/>
<dbReference type="eggNOG" id="COG0584">
    <property type="taxonomic scope" value="Bacteria"/>
</dbReference>
<dbReference type="PANTHER" id="PTHR46211:SF14">
    <property type="entry name" value="GLYCEROPHOSPHODIESTER PHOSPHODIESTERASE"/>
    <property type="match status" value="1"/>
</dbReference>
<dbReference type="Proteomes" id="UP000010880">
    <property type="component" value="Chromosome"/>
</dbReference>
<name>L0K8Z5_HALHC</name>
<keyword evidence="3" id="KW-1185">Reference proteome</keyword>
<dbReference type="PROSITE" id="PS51704">
    <property type="entry name" value="GP_PDE"/>
    <property type="match status" value="1"/>
</dbReference>
<dbReference type="KEGG" id="hhl:Halha_0836"/>
<dbReference type="PANTHER" id="PTHR46211">
    <property type="entry name" value="GLYCEROPHOSPHORYL DIESTER PHOSPHODIESTERASE"/>
    <property type="match status" value="1"/>
</dbReference>
<dbReference type="SUPFAM" id="SSF51695">
    <property type="entry name" value="PLC-like phosphodiesterases"/>
    <property type="match status" value="1"/>
</dbReference>
<dbReference type="GO" id="GO:0008081">
    <property type="term" value="F:phosphoric diester hydrolase activity"/>
    <property type="evidence" value="ECO:0007669"/>
    <property type="project" value="InterPro"/>
</dbReference>
<dbReference type="RefSeq" id="WP_015326529.1">
    <property type="nucleotide sequence ID" value="NC_019978.1"/>
</dbReference>
<dbReference type="EMBL" id="CP003359">
    <property type="protein sequence ID" value="AGB40804.1"/>
    <property type="molecule type" value="Genomic_DNA"/>
</dbReference>
<dbReference type="Gene3D" id="3.20.20.190">
    <property type="entry name" value="Phosphatidylinositol (PI) phosphodiesterase"/>
    <property type="match status" value="1"/>
</dbReference>
<dbReference type="InterPro" id="IPR030395">
    <property type="entry name" value="GP_PDE_dom"/>
</dbReference>
<dbReference type="PATRIC" id="fig|748449.3.peg.794"/>
<dbReference type="Pfam" id="PF03009">
    <property type="entry name" value="GDPD"/>
    <property type="match status" value="1"/>
</dbReference>
<organism evidence="2 3">
    <name type="scientific">Halobacteroides halobius (strain ATCC 35273 / DSM 5150 / MD-1)</name>
    <dbReference type="NCBI Taxonomy" id="748449"/>
    <lineage>
        <taxon>Bacteria</taxon>
        <taxon>Bacillati</taxon>
        <taxon>Bacillota</taxon>
        <taxon>Clostridia</taxon>
        <taxon>Halanaerobiales</taxon>
        <taxon>Halobacteroidaceae</taxon>
        <taxon>Halobacteroides</taxon>
    </lineage>
</organism>
<dbReference type="STRING" id="748449.Halha_0836"/>
<accession>L0K8Z5</accession>
<dbReference type="GO" id="GO:0006629">
    <property type="term" value="P:lipid metabolic process"/>
    <property type="evidence" value="ECO:0007669"/>
    <property type="project" value="InterPro"/>
</dbReference>
<evidence type="ECO:0000313" key="2">
    <source>
        <dbReference type="EMBL" id="AGB40804.1"/>
    </source>
</evidence>
<dbReference type="OrthoDB" id="384721at2"/>
<dbReference type="HOGENOM" id="CLU_030006_3_5_9"/>
<dbReference type="InterPro" id="IPR017946">
    <property type="entry name" value="PLC-like_Pdiesterase_TIM-brl"/>
</dbReference>
<protein>
    <submittedName>
        <fullName evidence="2">Glycerophosphoryl diester phosphodiesterase</fullName>
    </submittedName>
</protein>
<gene>
    <name evidence="2" type="ordered locus">Halha_0836</name>
</gene>
<reference evidence="3" key="1">
    <citation type="submission" date="2012-02" db="EMBL/GenBank/DDBJ databases">
        <title>The complete genome of Halobacteroides halobius DSM 5150.</title>
        <authorList>
            <person name="Lucas S."/>
            <person name="Copeland A."/>
            <person name="Lapidus A."/>
            <person name="Glavina del Rio T."/>
            <person name="Dalin E."/>
            <person name="Tice H."/>
            <person name="Bruce D."/>
            <person name="Goodwin L."/>
            <person name="Pitluck S."/>
            <person name="Peters L."/>
            <person name="Mikhailova N."/>
            <person name="Gu W."/>
            <person name="Kyrpides N."/>
            <person name="Mavromatis K."/>
            <person name="Ivanova N."/>
            <person name="Brettin T."/>
            <person name="Detter J.C."/>
            <person name="Han C."/>
            <person name="Larimer F."/>
            <person name="Land M."/>
            <person name="Hauser L."/>
            <person name="Markowitz V."/>
            <person name="Cheng J.-F."/>
            <person name="Hugenholtz P."/>
            <person name="Woyke T."/>
            <person name="Wu D."/>
            <person name="Tindall B."/>
            <person name="Pomrenke H."/>
            <person name="Brambilla E."/>
            <person name="Klenk H.-P."/>
            <person name="Eisen J.A."/>
        </authorList>
    </citation>
    <scope>NUCLEOTIDE SEQUENCE [LARGE SCALE GENOMIC DNA]</scope>
    <source>
        <strain evidence="3">ATCC 35273 / DSM 5150 / MD-1</strain>
    </source>
</reference>
<evidence type="ECO:0000313" key="3">
    <source>
        <dbReference type="Proteomes" id="UP000010880"/>
    </source>
</evidence>
<dbReference type="AlphaFoldDB" id="L0K8Z5"/>